<protein>
    <recommendedName>
        <fullName evidence="1">RelA/SpoT domain-containing protein</fullName>
    </recommendedName>
</protein>
<proteinExistence type="predicted"/>
<dbReference type="SMART" id="SM00954">
    <property type="entry name" value="RelA_SpoT"/>
    <property type="match status" value="1"/>
</dbReference>
<name>A0A7S0BQN9_9RHOD</name>
<dbReference type="PANTHER" id="PTHR21262:SF31">
    <property type="entry name" value="GTP PYROPHOSPHOKINASE"/>
    <property type="match status" value="1"/>
</dbReference>
<dbReference type="Pfam" id="PF04607">
    <property type="entry name" value="RelA_SpoT"/>
    <property type="match status" value="1"/>
</dbReference>
<dbReference type="EMBL" id="HBEK01019958">
    <property type="protein sequence ID" value="CAD8400870.1"/>
    <property type="molecule type" value="Transcribed_RNA"/>
</dbReference>
<evidence type="ECO:0000313" key="2">
    <source>
        <dbReference type="EMBL" id="CAD8400870.1"/>
    </source>
</evidence>
<organism evidence="2">
    <name type="scientific">Rhodosorus marinus</name>
    <dbReference type="NCBI Taxonomy" id="101924"/>
    <lineage>
        <taxon>Eukaryota</taxon>
        <taxon>Rhodophyta</taxon>
        <taxon>Stylonematophyceae</taxon>
        <taxon>Stylonematales</taxon>
        <taxon>Stylonemataceae</taxon>
        <taxon>Rhodosorus</taxon>
    </lineage>
</organism>
<dbReference type="Gene3D" id="1.10.3210.10">
    <property type="entry name" value="Hypothetical protein af1432"/>
    <property type="match status" value="1"/>
</dbReference>
<accession>A0A7S0BQN9</accession>
<reference evidence="2" key="1">
    <citation type="submission" date="2021-01" db="EMBL/GenBank/DDBJ databases">
        <authorList>
            <person name="Corre E."/>
            <person name="Pelletier E."/>
            <person name="Niang G."/>
            <person name="Scheremetjew M."/>
            <person name="Finn R."/>
            <person name="Kale V."/>
            <person name="Holt S."/>
            <person name="Cochrane G."/>
            <person name="Meng A."/>
            <person name="Brown T."/>
            <person name="Cohen L."/>
        </authorList>
    </citation>
    <scope>NUCLEOTIDE SEQUENCE</scope>
    <source>
        <strain evidence="2">UTEX LB 2760</strain>
    </source>
</reference>
<dbReference type="Gene3D" id="3.30.460.10">
    <property type="entry name" value="Beta Polymerase, domain 2"/>
    <property type="match status" value="1"/>
</dbReference>
<dbReference type="InterPro" id="IPR007685">
    <property type="entry name" value="RelA_SpoT"/>
</dbReference>
<gene>
    <name evidence="2" type="ORF">RMAR0315_LOCUS10866</name>
</gene>
<dbReference type="SUPFAM" id="SSF81301">
    <property type="entry name" value="Nucleotidyltransferase"/>
    <property type="match status" value="1"/>
</dbReference>
<feature type="domain" description="RelA/SpoT" evidence="1">
    <location>
        <begin position="260"/>
        <end position="375"/>
    </location>
</feature>
<dbReference type="InterPro" id="IPR043519">
    <property type="entry name" value="NT_sf"/>
</dbReference>
<dbReference type="CDD" id="cd05399">
    <property type="entry name" value="NT_Rel-Spo_like"/>
    <property type="match status" value="1"/>
</dbReference>
<dbReference type="SUPFAM" id="SSF109604">
    <property type="entry name" value="HD-domain/PDEase-like"/>
    <property type="match status" value="1"/>
</dbReference>
<dbReference type="PANTHER" id="PTHR21262">
    <property type="entry name" value="GUANOSINE-3',5'-BIS DIPHOSPHATE 3'-PYROPHOSPHOHYDROLASE"/>
    <property type="match status" value="1"/>
</dbReference>
<sequence>MAFVGSVGLGGARAGQGRRCVSMKVQTLPTAVRLQSLRSSVNSPVGKVRSRAPFNVNDALEYLLSRGVRVDAVEVGRSVMEVLREMHVEESTVLAGLLRGMPLTEVEISNMFGEETLEVWRRDREFCGMMLANPLDTPKLSLVSMIGDFQCLVIELAHAVASLRHLPMSSLSKKTKEHLQQILKVHVPLADTLGMNSVHAELEELAFMHLYPEEYDEMCVLVGERLEKYGSLLGDTIREMELALANLPQFQKVSSFRVYGRIKNCFSIYRKMLSKELKFEEVMDFVALRVILNPKSGVPEKDACERVMREVTKRWKIVEGTKRDYINNPKDNGYQSLHATILPKGLPMEVQVRTERMHECSEIGSAAHYNYKFEGLHQLI</sequence>
<evidence type="ECO:0000259" key="1">
    <source>
        <dbReference type="SMART" id="SM00954"/>
    </source>
</evidence>
<dbReference type="AlphaFoldDB" id="A0A7S0BQN9"/>
<dbReference type="GO" id="GO:0015969">
    <property type="term" value="P:guanosine tetraphosphate metabolic process"/>
    <property type="evidence" value="ECO:0007669"/>
    <property type="project" value="InterPro"/>
</dbReference>